<dbReference type="NCBIfam" id="TIGR01596">
    <property type="entry name" value="cas3_HD"/>
    <property type="match status" value="1"/>
</dbReference>
<dbReference type="PROSITE" id="PS51194">
    <property type="entry name" value="HELICASE_CTER"/>
    <property type="match status" value="1"/>
</dbReference>
<dbReference type="GO" id="GO:0046872">
    <property type="term" value="F:metal ion binding"/>
    <property type="evidence" value="ECO:0007669"/>
    <property type="project" value="UniProtKB-KW"/>
</dbReference>
<evidence type="ECO:0000259" key="11">
    <source>
        <dbReference type="PROSITE" id="PS51194"/>
    </source>
</evidence>
<evidence type="ECO:0000256" key="3">
    <source>
        <dbReference type="ARBA" id="ARBA00022722"/>
    </source>
</evidence>
<dbReference type="GO" id="GO:0043138">
    <property type="term" value="F:3'-5' DNA helicase activity"/>
    <property type="evidence" value="ECO:0007669"/>
    <property type="project" value="TreeGrafter"/>
</dbReference>
<dbReference type="Pfam" id="PF00270">
    <property type="entry name" value="DEAD"/>
    <property type="match status" value="1"/>
</dbReference>
<dbReference type="Gene3D" id="3.40.50.300">
    <property type="entry name" value="P-loop containing nucleotide triphosphate hydrolases"/>
    <property type="match status" value="2"/>
</dbReference>
<dbReference type="GO" id="GO:0051607">
    <property type="term" value="P:defense response to virus"/>
    <property type="evidence" value="ECO:0007669"/>
    <property type="project" value="UniProtKB-KW"/>
</dbReference>
<evidence type="ECO:0000256" key="6">
    <source>
        <dbReference type="ARBA" id="ARBA00022801"/>
    </source>
</evidence>
<dbReference type="PANTHER" id="PTHR47957">
    <property type="entry name" value="ATP-DEPENDENT HELICASE HRQ1"/>
    <property type="match status" value="1"/>
</dbReference>
<dbReference type="PANTHER" id="PTHR47957:SF3">
    <property type="entry name" value="ATP-DEPENDENT HELICASE HRQ1"/>
    <property type="match status" value="1"/>
</dbReference>
<feature type="domain" description="Helicase ATP-binding" evidence="10">
    <location>
        <begin position="262"/>
        <end position="459"/>
    </location>
</feature>
<dbReference type="Gene3D" id="1.10.3210.30">
    <property type="match status" value="1"/>
</dbReference>
<keyword evidence="7" id="KW-0347">Helicase</keyword>
<protein>
    <submittedName>
        <fullName evidence="13">CRISPR-associated helicase Cas3</fullName>
    </submittedName>
</protein>
<comment type="caution">
    <text evidence="13">The sequence shown here is derived from an EMBL/GenBank/DDBJ whole genome shotgun (WGS) entry which is preliminary data.</text>
</comment>
<dbReference type="SMART" id="SM00490">
    <property type="entry name" value="HELICc"/>
    <property type="match status" value="1"/>
</dbReference>
<dbReference type="CDD" id="cd17930">
    <property type="entry name" value="DEXHc_cas3"/>
    <property type="match status" value="1"/>
</dbReference>
<comment type="similarity">
    <text evidence="1">In the N-terminal section; belongs to the CRISPR-associated nuclease Cas3-HD family.</text>
</comment>
<evidence type="ECO:0000256" key="5">
    <source>
        <dbReference type="ARBA" id="ARBA00022741"/>
    </source>
</evidence>
<proteinExistence type="inferred from homology"/>
<evidence type="ECO:0000259" key="10">
    <source>
        <dbReference type="PROSITE" id="PS51192"/>
    </source>
</evidence>
<dbReference type="InterPro" id="IPR054712">
    <property type="entry name" value="Cas3-like_dom"/>
</dbReference>
<dbReference type="InterPro" id="IPR006483">
    <property type="entry name" value="CRISPR-assoc_Cas3_HD"/>
</dbReference>
<keyword evidence="3" id="KW-0540">Nuclease</keyword>
<dbReference type="NCBIfam" id="TIGR01587">
    <property type="entry name" value="cas3_core"/>
    <property type="match status" value="1"/>
</dbReference>
<reference evidence="13" key="1">
    <citation type="journal article" date="2020" name="mSystems">
        <title>Genome- and Community-Level Interaction Insights into Carbon Utilization and Element Cycling Functions of Hydrothermarchaeota in Hydrothermal Sediment.</title>
        <authorList>
            <person name="Zhou Z."/>
            <person name="Liu Y."/>
            <person name="Xu W."/>
            <person name="Pan J."/>
            <person name="Luo Z.H."/>
            <person name="Li M."/>
        </authorList>
    </citation>
    <scope>NUCLEOTIDE SEQUENCE [LARGE SCALE GENOMIC DNA]</scope>
    <source>
        <strain evidence="13">SpSt-34</strain>
        <strain evidence="14">SpSt-69</strain>
    </source>
</reference>
<keyword evidence="9" id="KW-0051">Antiviral defense</keyword>
<evidence type="ECO:0000256" key="7">
    <source>
        <dbReference type="ARBA" id="ARBA00022806"/>
    </source>
</evidence>
<dbReference type="InterPro" id="IPR014001">
    <property type="entry name" value="Helicase_ATP-bd"/>
</dbReference>
<dbReference type="CDD" id="cd09641">
    <property type="entry name" value="Cas3''_I"/>
    <property type="match status" value="1"/>
</dbReference>
<sequence>METPSSFSNLYSHPGKPLEVHLINVARFSEFFLQEKPQDIQLKLTPIVKTIGLAHDIGKATKSFQNYLLAENDKVCKKRTTHSLLSAICAYNLVKEIKPSNEFYPLFAYIAVRRHHGDLIDIMDEITLIDDKEIDNLLIQVEDIEDGAFQKLIEVLLSHELPIPINKKLLKQWIENFREELRSYKPLLRKSRDIENYLTLNLIYSILLDADKSEAVFGDIRNFERLDYNEAEWVEKYLSNFTVTKDYINSLRNKAFREVNYSKIDDSKHFFTINLPTGLGKTLIGFAFALKLRNFAKLSNRKPRIIYSLPFLSIIDQNSKVLEEVISKNEVIPTSNLLLKHHHLTEIYYKTKETEYTSDEAKFLIEGWNSEIIVTTFVQLFHTLLSNKNATLRKFHRLANSIIILDEIQAIPIKYWKVISGLLSAISRILNTRVIVMTATDPLIFKGVEVSPVISSKQHFYQLHRTQIQPNLKKPLTLEELKDEFLKESGKGNKTLLIFNTISSAKHFYSLIQELPYTKAFLSTHVIPKERFRRIKEMKEGKFDVVVSTQLVEAGVDLDFDLVIRDIAPLDSIIQSAGRCNRNAKLDVGIVKVFKLIDEKGRPFALRVYDPVLIDITERILSKKDVFSEMEIYEFLNDYYELVENKMNQIESQQILEAVLRLRYESADPEEPSISKFQLIEEDYPKIDVFIEYDEDAKRVWKEFTEIMETKDYLERHRKFLEIRKDFYDYVISVPRNTQNLPPLINNTYYVPFTQLNDYYDIVTGFKTDTEAIIW</sequence>
<evidence type="ECO:0000256" key="8">
    <source>
        <dbReference type="ARBA" id="ARBA00022840"/>
    </source>
</evidence>
<dbReference type="GO" id="GO:0003676">
    <property type="term" value="F:nucleic acid binding"/>
    <property type="evidence" value="ECO:0007669"/>
    <property type="project" value="InterPro"/>
</dbReference>
<gene>
    <name evidence="13" type="primary">cas3</name>
    <name evidence="13" type="ORF">ENQ77_06495</name>
    <name evidence="14" type="ORF">ENU66_02450</name>
</gene>
<dbReference type="InterPro" id="IPR027417">
    <property type="entry name" value="P-loop_NTPase"/>
</dbReference>
<accession>A0A7C2K4C3</accession>
<dbReference type="InterPro" id="IPR011545">
    <property type="entry name" value="DEAD/DEAH_box_helicase_dom"/>
</dbReference>
<dbReference type="SUPFAM" id="SSF52540">
    <property type="entry name" value="P-loop containing nucleoside triphosphate hydrolases"/>
    <property type="match status" value="1"/>
</dbReference>
<dbReference type="GO" id="GO:0016787">
    <property type="term" value="F:hydrolase activity"/>
    <property type="evidence" value="ECO:0007669"/>
    <property type="project" value="UniProtKB-KW"/>
</dbReference>
<organism evidence="13">
    <name type="scientific">candidate division WOR-3 bacterium</name>
    <dbReference type="NCBI Taxonomy" id="2052148"/>
    <lineage>
        <taxon>Bacteria</taxon>
        <taxon>Bacteria division WOR-3</taxon>
    </lineage>
</organism>
<dbReference type="PROSITE" id="PS51192">
    <property type="entry name" value="HELICASE_ATP_BIND_1"/>
    <property type="match status" value="1"/>
</dbReference>
<dbReference type="EMBL" id="DTDJ01000022">
    <property type="protein sequence ID" value="HGL17183.1"/>
    <property type="molecule type" value="Genomic_DNA"/>
</dbReference>
<dbReference type="AlphaFoldDB" id="A0A7C2K4C3"/>
<evidence type="ECO:0000313" key="14">
    <source>
        <dbReference type="EMBL" id="HGL17183.1"/>
    </source>
</evidence>
<dbReference type="GO" id="GO:0005524">
    <property type="term" value="F:ATP binding"/>
    <property type="evidence" value="ECO:0007669"/>
    <property type="project" value="UniProtKB-KW"/>
</dbReference>
<dbReference type="InterPro" id="IPR038257">
    <property type="entry name" value="CRISPR-assoc_Cas3_HD_sf"/>
</dbReference>
<keyword evidence="8" id="KW-0067">ATP-binding</keyword>
<dbReference type="SUPFAM" id="SSF109604">
    <property type="entry name" value="HD-domain/PDEase-like"/>
    <property type="match status" value="1"/>
</dbReference>
<dbReference type="GO" id="GO:0036297">
    <property type="term" value="P:interstrand cross-link repair"/>
    <property type="evidence" value="ECO:0007669"/>
    <property type="project" value="TreeGrafter"/>
</dbReference>
<dbReference type="PROSITE" id="PS51643">
    <property type="entry name" value="HD_CAS3"/>
    <property type="match status" value="1"/>
</dbReference>
<evidence type="ECO:0000256" key="9">
    <source>
        <dbReference type="ARBA" id="ARBA00023118"/>
    </source>
</evidence>
<name>A0A7C2K4C3_UNCW3</name>
<keyword evidence="6" id="KW-0378">Hydrolase</keyword>
<evidence type="ECO:0000256" key="4">
    <source>
        <dbReference type="ARBA" id="ARBA00022723"/>
    </source>
</evidence>
<feature type="domain" description="HD Cas3-type" evidence="12">
    <location>
        <begin position="11"/>
        <end position="213"/>
    </location>
</feature>
<dbReference type="GO" id="GO:0004518">
    <property type="term" value="F:nuclease activity"/>
    <property type="evidence" value="ECO:0007669"/>
    <property type="project" value="UniProtKB-KW"/>
</dbReference>
<evidence type="ECO:0000259" key="12">
    <source>
        <dbReference type="PROSITE" id="PS51643"/>
    </source>
</evidence>
<feature type="domain" description="Helicase C-terminal" evidence="11">
    <location>
        <begin position="477"/>
        <end position="651"/>
    </location>
</feature>
<dbReference type="GO" id="GO:0006289">
    <property type="term" value="P:nucleotide-excision repair"/>
    <property type="evidence" value="ECO:0007669"/>
    <property type="project" value="TreeGrafter"/>
</dbReference>
<keyword evidence="4" id="KW-0479">Metal-binding</keyword>
<dbReference type="EMBL" id="DSOL01000186">
    <property type="protein sequence ID" value="HEN28280.1"/>
    <property type="molecule type" value="Genomic_DNA"/>
</dbReference>
<evidence type="ECO:0000256" key="1">
    <source>
        <dbReference type="ARBA" id="ARBA00006847"/>
    </source>
</evidence>
<dbReference type="SMART" id="SM00487">
    <property type="entry name" value="DEXDc"/>
    <property type="match status" value="1"/>
</dbReference>
<dbReference type="Pfam" id="PF22590">
    <property type="entry name" value="Cas3-like_C_2"/>
    <property type="match status" value="1"/>
</dbReference>
<keyword evidence="5" id="KW-0547">Nucleotide-binding</keyword>
<comment type="similarity">
    <text evidence="2">In the central section; belongs to the CRISPR-associated helicase Cas3 family.</text>
</comment>
<dbReference type="InterPro" id="IPR006474">
    <property type="entry name" value="Helicase_Cas3_CRISPR-ass_core"/>
</dbReference>
<dbReference type="InterPro" id="IPR001650">
    <property type="entry name" value="Helicase_C-like"/>
</dbReference>
<evidence type="ECO:0000256" key="2">
    <source>
        <dbReference type="ARBA" id="ARBA00009046"/>
    </source>
</evidence>
<evidence type="ECO:0000313" key="13">
    <source>
        <dbReference type="EMBL" id="HEN28280.1"/>
    </source>
</evidence>